<protein>
    <submittedName>
        <fullName evidence="5">ABC transporter ATP-binding protein</fullName>
    </submittedName>
</protein>
<dbReference type="InterPro" id="IPR027417">
    <property type="entry name" value="P-loop_NTPase"/>
</dbReference>
<proteinExistence type="predicted"/>
<dbReference type="EMBL" id="JBHSJO010000001">
    <property type="protein sequence ID" value="MFC5020109.1"/>
    <property type="molecule type" value="Genomic_DNA"/>
</dbReference>
<evidence type="ECO:0000313" key="6">
    <source>
        <dbReference type="Proteomes" id="UP001595855"/>
    </source>
</evidence>
<evidence type="ECO:0000256" key="2">
    <source>
        <dbReference type="ARBA" id="ARBA00022741"/>
    </source>
</evidence>
<name>A0ABV9X4U7_9ACTN</name>
<feature type="domain" description="ABC transporter" evidence="4">
    <location>
        <begin position="282"/>
        <end position="514"/>
    </location>
</feature>
<dbReference type="CDD" id="cd03257">
    <property type="entry name" value="ABC_NikE_OppD_transporters"/>
    <property type="match status" value="1"/>
</dbReference>
<dbReference type="Pfam" id="PF00005">
    <property type="entry name" value="ABC_tran"/>
    <property type="match status" value="2"/>
</dbReference>
<dbReference type="Proteomes" id="UP001595855">
    <property type="component" value="Unassembled WGS sequence"/>
</dbReference>
<feature type="domain" description="ABC transporter" evidence="4">
    <location>
        <begin position="16"/>
        <end position="263"/>
    </location>
</feature>
<dbReference type="GO" id="GO:0005524">
    <property type="term" value="F:ATP binding"/>
    <property type="evidence" value="ECO:0007669"/>
    <property type="project" value="UniProtKB-KW"/>
</dbReference>
<organism evidence="5 6">
    <name type="scientific">Streptomyces lienomycini</name>
    <dbReference type="NCBI Taxonomy" id="284035"/>
    <lineage>
        <taxon>Bacteria</taxon>
        <taxon>Bacillati</taxon>
        <taxon>Actinomycetota</taxon>
        <taxon>Actinomycetes</taxon>
        <taxon>Kitasatosporales</taxon>
        <taxon>Streptomycetaceae</taxon>
        <taxon>Streptomyces</taxon>
    </lineage>
</organism>
<accession>A0ABV9X4U7</accession>
<dbReference type="PANTHER" id="PTHR43776">
    <property type="entry name" value="TRANSPORT ATP-BINDING PROTEIN"/>
    <property type="match status" value="1"/>
</dbReference>
<dbReference type="InterPro" id="IPR003593">
    <property type="entry name" value="AAA+_ATPase"/>
</dbReference>
<dbReference type="SUPFAM" id="SSF52540">
    <property type="entry name" value="P-loop containing nucleoside triphosphate hydrolases"/>
    <property type="match status" value="2"/>
</dbReference>
<dbReference type="InterPro" id="IPR017871">
    <property type="entry name" value="ABC_transporter-like_CS"/>
</dbReference>
<gene>
    <name evidence="5" type="ORF">ACFPRC_35305</name>
</gene>
<dbReference type="InterPro" id="IPR050319">
    <property type="entry name" value="ABC_transp_ATP-bind"/>
</dbReference>
<keyword evidence="2" id="KW-0547">Nucleotide-binding</keyword>
<evidence type="ECO:0000256" key="1">
    <source>
        <dbReference type="ARBA" id="ARBA00022448"/>
    </source>
</evidence>
<sequence>MTGRSTPRPPAAKPLAEISGLTLGPVAGGPPVLRDVCLSLPAGQVLGVVGRSGSGKSSLAHGLLGHVRPGLDVRAGTVRVAGLDPFDRADARRLRGRVVSFLGQDPASSLNPALRIGSQIAEAVRLRSSVKGRDGVRARVGELLLSVRLPADREFRGRLPGQLSGGQAQRVALALALAGRPRLLVLDEPTSGLDPVLADGMRALLAEVLCQGDRAALLVSHDPAWIGSVADDVIRLEAGRIAGRGMPVAPPSVPRSRAAPGDGAHGEAARVTAAGPSVVGALSVRRLHAVHGRVCVLHDVSLTVPAGSCTAIVGASGSGKTTLARCLAGLHPPASGSVEWAADAARGGRGAPVQLVAQDTRGALNPRESVGVALTRPLRGVGGLPGRAASDEAVRLLRPVGLDTDVLGRRPGELSGGQRQRVALVRTLAAGPRVLVCDEITSALDPETAGRVLDLLDSLRRTLGLTVVMVTHDLAVAATRADQVVVLDGGRVVEAGRADRVLVHPEHPVTRHLLARGDGPVLTAPE</sequence>
<comment type="caution">
    <text evidence="5">The sequence shown here is derived from an EMBL/GenBank/DDBJ whole genome shotgun (WGS) entry which is preliminary data.</text>
</comment>
<dbReference type="PROSITE" id="PS50893">
    <property type="entry name" value="ABC_TRANSPORTER_2"/>
    <property type="match status" value="2"/>
</dbReference>
<dbReference type="Gene3D" id="3.40.50.300">
    <property type="entry name" value="P-loop containing nucleotide triphosphate hydrolases"/>
    <property type="match status" value="2"/>
</dbReference>
<dbReference type="RefSeq" id="WP_271413913.1">
    <property type="nucleotide sequence ID" value="NZ_BAAATN010000032.1"/>
</dbReference>
<dbReference type="SMART" id="SM00382">
    <property type="entry name" value="AAA"/>
    <property type="match status" value="2"/>
</dbReference>
<evidence type="ECO:0000313" key="5">
    <source>
        <dbReference type="EMBL" id="MFC5020109.1"/>
    </source>
</evidence>
<dbReference type="PROSITE" id="PS00211">
    <property type="entry name" value="ABC_TRANSPORTER_1"/>
    <property type="match status" value="2"/>
</dbReference>
<evidence type="ECO:0000259" key="4">
    <source>
        <dbReference type="PROSITE" id="PS50893"/>
    </source>
</evidence>
<evidence type="ECO:0000256" key="3">
    <source>
        <dbReference type="ARBA" id="ARBA00022840"/>
    </source>
</evidence>
<keyword evidence="1" id="KW-0813">Transport</keyword>
<reference evidence="6" key="1">
    <citation type="journal article" date="2019" name="Int. J. Syst. Evol. Microbiol.">
        <title>The Global Catalogue of Microorganisms (GCM) 10K type strain sequencing project: providing services to taxonomists for standard genome sequencing and annotation.</title>
        <authorList>
            <consortium name="The Broad Institute Genomics Platform"/>
            <consortium name="The Broad Institute Genome Sequencing Center for Infectious Disease"/>
            <person name="Wu L."/>
            <person name="Ma J."/>
        </authorList>
    </citation>
    <scope>NUCLEOTIDE SEQUENCE [LARGE SCALE GENOMIC DNA]</scope>
    <source>
        <strain evidence="6">CGMCC 4.1542</strain>
    </source>
</reference>
<dbReference type="InterPro" id="IPR003439">
    <property type="entry name" value="ABC_transporter-like_ATP-bd"/>
</dbReference>
<keyword evidence="6" id="KW-1185">Reference proteome</keyword>
<keyword evidence="3 5" id="KW-0067">ATP-binding</keyword>